<dbReference type="SUPFAM" id="SSF54523">
    <property type="entry name" value="Pili subunits"/>
    <property type="match status" value="1"/>
</dbReference>
<evidence type="ECO:0000313" key="1">
    <source>
        <dbReference type="EMBL" id="PZO92051.1"/>
    </source>
</evidence>
<gene>
    <name evidence="1" type="primary">gspH</name>
    <name evidence="1" type="ORF">DI623_00950</name>
</gene>
<organism evidence="1 2">
    <name type="scientific">Sphingomonas sanxanigenens</name>
    <dbReference type="NCBI Taxonomy" id="397260"/>
    <lineage>
        <taxon>Bacteria</taxon>
        <taxon>Pseudomonadati</taxon>
        <taxon>Pseudomonadota</taxon>
        <taxon>Alphaproteobacteria</taxon>
        <taxon>Sphingomonadales</taxon>
        <taxon>Sphingomonadaceae</taxon>
        <taxon>Sphingomonas</taxon>
    </lineage>
</organism>
<name>A0A2W5CAH3_9SPHN</name>
<dbReference type="AlphaFoldDB" id="A0A2W5CAH3"/>
<dbReference type="Gene3D" id="3.55.40.10">
    <property type="entry name" value="minor pseudopilin epsh domain"/>
    <property type="match status" value="1"/>
</dbReference>
<protein>
    <submittedName>
        <fullName evidence="1">Type II secretion system protein GspH</fullName>
    </submittedName>
</protein>
<accession>A0A2W5CAH3</accession>
<dbReference type="EMBL" id="QFNN01000002">
    <property type="protein sequence ID" value="PZO92051.1"/>
    <property type="molecule type" value="Genomic_DNA"/>
</dbReference>
<dbReference type="Proteomes" id="UP000249066">
    <property type="component" value="Unassembled WGS sequence"/>
</dbReference>
<comment type="caution">
    <text evidence="1">The sequence shown here is derived from an EMBL/GenBank/DDBJ whole genome shotgun (WGS) entry which is preliminary data.</text>
</comment>
<evidence type="ECO:0000313" key="2">
    <source>
        <dbReference type="Proteomes" id="UP000249066"/>
    </source>
</evidence>
<reference evidence="1 2" key="1">
    <citation type="submission" date="2017-08" db="EMBL/GenBank/DDBJ databases">
        <title>Infants hospitalized years apart are colonized by the same room-sourced microbial strains.</title>
        <authorList>
            <person name="Brooks B."/>
            <person name="Olm M.R."/>
            <person name="Firek B.A."/>
            <person name="Baker R."/>
            <person name="Thomas B.C."/>
            <person name="Morowitz M.J."/>
            <person name="Banfield J.F."/>
        </authorList>
    </citation>
    <scope>NUCLEOTIDE SEQUENCE [LARGE SCALE GENOMIC DNA]</scope>
    <source>
        <strain evidence="1">S2_018_000_R2_101</strain>
    </source>
</reference>
<proteinExistence type="predicted"/>
<dbReference type="InterPro" id="IPR045584">
    <property type="entry name" value="Pilin-like"/>
</dbReference>
<sequence length="145" mass="15581">MVEMLVVLAIIGIASGIAVLGFGAGRGVNVQAEARSFAARLRLAADIGMVTDKRLMLAWDDRSYSFLEWDSARRQWVPEQGNSLAGRHMLPSGFRFAIDAKSPLPLAADGTGQGLSARISHGGQNWQVLFDGFAAEASPIRPVRT</sequence>